<protein>
    <submittedName>
        <fullName evidence="1">Pyridoxamine 5'-phosphate oxidase family protein</fullName>
    </submittedName>
</protein>
<dbReference type="SUPFAM" id="SSF50475">
    <property type="entry name" value="FMN-binding split barrel"/>
    <property type="match status" value="1"/>
</dbReference>
<gene>
    <name evidence="1" type="ORF">EHT87_06775</name>
</gene>
<dbReference type="EMBL" id="RQJP01000001">
    <property type="protein sequence ID" value="RRB17972.1"/>
    <property type="molecule type" value="Genomic_DNA"/>
</dbReference>
<dbReference type="PANTHER" id="PTHR34071:SF2">
    <property type="entry name" value="FLAVIN-NUCLEOTIDE-BINDING PROTEIN"/>
    <property type="match status" value="1"/>
</dbReference>
<dbReference type="PANTHER" id="PTHR34071">
    <property type="entry name" value="5-NITROIMIDAZOLE ANTIBIOTICS RESISTANCE PROTEIN, NIMA-FAMILY-RELATED PROTEIN-RELATED"/>
    <property type="match status" value="1"/>
</dbReference>
<dbReference type="InterPro" id="IPR012349">
    <property type="entry name" value="Split_barrel_FMN-bd"/>
</dbReference>
<dbReference type="Proteomes" id="UP000274271">
    <property type="component" value="Unassembled WGS sequence"/>
</dbReference>
<accession>A0A3P1CX40</accession>
<organism evidence="1 2">
    <name type="scientific">Larkinella knui</name>
    <dbReference type="NCBI Taxonomy" id="2025310"/>
    <lineage>
        <taxon>Bacteria</taxon>
        <taxon>Pseudomonadati</taxon>
        <taxon>Bacteroidota</taxon>
        <taxon>Cytophagia</taxon>
        <taxon>Cytophagales</taxon>
        <taxon>Spirosomataceae</taxon>
        <taxon>Larkinella</taxon>
    </lineage>
</organism>
<dbReference type="AlphaFoldDB" id="A0A3P1CX40"/>
<dbReference type="Gene3D" id="2.30.110.10">
    <property type="entry name" value="Electron Transport, Fmn-binding Protein, Chain A"/>
    <property type="match status" value="1"/>
</dbReference>
<dbReference type="OrthoDB" id="116031at2"/>
<evidence type="ECO:0000313" key="1">
    <source>
        <dbReference type="EMBL" id="RRB17972.1"/>
    </source>
</evidence>
<dbReference type="InterPro" id="IPR024747">
    <property type="entry name" value="Pyridox_Oxase-rel"/>
</dbReference>
<dbReference type="Pfam" id="PF12900">
    <property type="entry name" value="Pyridox_ox_2"/>
    <property type="match status" value="1"/>
</dbReference>
<name>A0A3P1CX40_9BACT</name>
<comment type="caution">
    <text evidence="1">The sequence shown here is derived from an EMBL/GenBank/DDBJ whole genome shotgun (WGS) entry which is preliminary data.</text>
</comment>
<proteinExistence type="predicted"/>
<evidence type="ECO:0000313" key="2">
    <source>
        <dbReference type="Proteomes" id="UP000274271"/>
    </source>
</evidence>
<keyword evidence="2" id="KW-1185">Reference proteome</keyword>
<reference evidence="1 2" key="1">
    <citation type="submission" date="2018-11" db="EMBL/GenBank/DDBJ databases">
        <authorList>
            <person name="Zhou Z."/>
            <person name="Wang G."/>
        </authorList>
    </citation>
    <scope>NUCLEOTIDE SEQUENCE [LARGE SCALE GENOMIC DNA]</scope>
    <source>
        <strain evidence="1 2">KCTC42998</strain>
    </source>
</reference>
<dbReference type="RefSeq" id="WP_124905102.1">
    <property type="nucleotide sequence ID" value="NZ_RQJP01000001.1"/>
</dbReference>
<sequence>MQTQRTTPSRSAKRAHYEAETIYSILDEALYCTISYAVDGQPWSLPTAFAREDDRLLIHGSVGSHFIREVEKGIPVCISVTLLDGLVLAKSGFSHSVNYRSVVVFATAEKVEAYDEKVNALVLITNKLIPNRWPDLRKETESEIRKTTVLAFSLEEASAKIRTGDPKDEPEDANLPIWSGVIPLETVRLAAIPDASSTALPLPHYLRTD</sequence>